<dbReference type="EMBL" id="CM004400">
    <property type="protein sequence ID" value="OAY31450.1"/>
    <property type="molecule type" value="Genomic_DNA"/>
</dbReference>
<sequence length="75" mass="8696">MGFGGEIERAEEMGRRDLKRRAGDEAHWFFEMEGTEEVVQGGCVMVVSGREKMKEKNSGVERLRNMKGKEIEWFL</sequence>
<evidence type="ECO:0000313" key="1">
    <source>
        <dbReference type="EMBL" id="OAY31450.1"/>
    </source>
</evidence>
<accession>A0A2C9UMN2</accession>
<name>A0A2C9UMN2_MANES</name>
<proteinExistence type="predicted"/>
<gene>
    <name evidence="1" type="ORF">MANES_14G113000</name>
</gene>
<dbReference type="AlphaFoldDB" id="A0A2C9UMN2"/>
<protein>
    <submittedName>
        <fullName evidence="1">Uncharacterized protein</fullName>
    </submittedName>
</protein>
<organism evidence="1">
    <name type="scientific">Manihot esculenta</name>
    <name type="common">Cassava</name>
    <name type="synonym">Jatropha manihot</name>
    <dbReference type="NCBI Taxonomy" id="3983"/>
    <lineage>
        <taxon>Eukaryota</taxon>
        <taxon>Viridiplantae</taxon>
        <taxon>Streptophyta</taxon>
        <taxon>Embryophyta</taxon>
        <taxon>Tracheophyta</taxon>
        <taxon>Spermatophyta</taxon>
        <taxon>Magnoliopsida</taxon>
        <taxon>eudicotyledons</taxon>
        <taxon>Gunneridae</taxon>
        <taxon>Pentapetalae</taxon>
        <taxon>rosids</taxon>
        <taxon>fabids</taxon>
        <taxon>Malpighiales</taxon>
        <taxon>Euphorbiaceae</taxon>
        <taxon>Crotonoideae</taxon>
        <taxon>Manihoteae</taxon>
        <taxon>Manihot</taxon>
    </lineage>
</organism>
<reference evidence="1" key="1">
    <citation type="submission" date="2016-02" db="EMBL/GenBank/DDBJ databases">
        <title>WGS assembly of Manihot esculenta.</title>
        <authorList>
            <person name="Bredeson J.V."/>
            <person name="Prochnik S.E."/>
            <person name="Lyons J.B."/>
            <person name="Schmutz J."/>
            <person name="Grimwood J."/>
            <person name="Vrebalov J."/>
            <person name="Bart R.S."/>
            <person name="Amuge T."/>
            <person name="Ferguson M.E."/>
            <person name="Green R."/>
            <person name="Putnam N."/>
            <person name="Stites J."/>
            <person name="Rounsley S."/>
            <person name="Rokhsar D.S."/>
        </authorList>
    </citation>
    <scope>NUCLEOTIDE SEQUENCE [LARGE SCALE GENOMIC DNA]</scope>
    <source>
        <tissue evidence="1">Leaf</tissue>
    </source>
</reference>